<organism evidence="3 4">
    <name type="scientific">Meganyctiphanes norvegica</name>
    <name type="common">Northern krill</name>
    <name type="synonym">Thysanopoda norvegica</name>
    <dbReference type="NCBI Taxonomy" id="48144"/>
    <lineage>
        <taxon>Eukaryota</taxon>
        <taxon>Metazoa</taxon>
        <taxon>Ecdysozoa</taxon>
        <taxon>Arthropoda</taxon>
        <taxon>Crustacea</taxon>
        <taxon>Multicrustacea</taxon>
        <taxon>Malacostraca</taxon>
        <taxon>Eumalacostraca</taxon>
        <taxon>Eucarida</taxon>
        <taxon>Euphausiacea</taxon>
        <taxon>Euphausiidae</taxon>
        <taxon>Meganyctiphanes</taxon>
    </lineage>
</organism>
<dbReference type="AlphaFoldDB" id="A0AAV2PSI5"/>
<dbReference type="Proteomes" id="UP001497623">
    <property type="component" value="Unassembled WGS sequence"/>
</dbReference>
<keyword evidence="1" id="KW-1133">Transmembrane helix</keyword>
<keyword evidence="2" id="KW-0732">Signal</keyword>
<keyword evidence="4" id="KW-1185">Reference proteome</keyword>
<keyword evidence="1" id="KW-0812">Transmembrane</keyword>
<evidence type="ECO:0008006" key="5">
    <source>
        <dbReference type="Google" id="ProtNLM"/>
    </source>
</evidence>
<protein>
    <recommendedName>
        <fullName evidence="5">Protein quiver</fullName>
    </recommendedName>
</protein>
<evidence type="ECO:0000256" key="2">
    <source>
        <dbReference type="SAM" id="SignalP"/>
    </source>
</evidence>
<proteinExistence type="predicted"/>
<feature type="transmembrane region" description="Helical" evidence="1">
    <location>
        <begin position="326"/>
        <end position="348"/>
    </location>
</feature>
<keyword evidence="1" id="KW-0472">Membrane</keyword>
<gene>
    <name evidence="3" type="ORF">MNOR_LOCUS4131</name>
</gene>
<comment type="caution">
    <text evidence="3">The sequence shown here is derived from an EMBL/GenBank/DDBJ whole genome shotgun (WGS) entry which is preliminary data.</text>
</comment>
<dbReference type="EMBL" id="CAXKWB010001498">
    <property type="protein sequence ID" value="CAL4064492.1"/>
    <property type="molecule type" value="Genomic_DNA"/>
</dbReference>
<sequence>MKGICIIFLTFIICNMINITNGIQWCYSCSSGIMKNNSTGNCGIVLKDPQHTKKVRCEGPCLTILFLHTDSEDSSSSSVKIKRGCYVDYHMQIFHDSLIDSCTDDNVFRLMHPRMFSALEYINLITLTPDTTISCICHKEDLCNVDIGIEKYDVSNLRKSLEIFNNHIIDTIVNYEINSEANTTKESNYSNKSPKFNTKNSSSNEVINAIKQANGKHRKNKEDAMEFQEDIKIKLLGIDKNVNSENFEANITKDSKHLMKSLSFDKKSPSIHEVINDVQKINGKNLKNSDDGIEFQEEVEIEHFVISVNKALPLMGLIIVHHTTEVVYPVMIYSLFFLVCVCILIWICHLCSCCKKKSNSNISLNYSLY</sequence>
<evidence type="ECO:0000313" key="3">
    <source>
        <dbReference type="EMBL" id="CAL4064492.1"/>
    </source>
</evidence>
<evidence type="ECO:0000256" key="1">
    <source>
        <dbReference type="SAM" id="Phobius"/>
    </source>
</evidence>
<feature type="signal peptide" evidence="2">
    <location>
        <begin position="1"/>
        <end position="22"/>
    </location>
</feature>
<evidence type="ECO:0000313" key="4">
    <source>
        <dbReference type="Proteomes" id="UP001497623"/>
    </source>
</evidence>
<name>A0AAV2PSI5_MEGNR</name>
<accession>A0AAV2PSI5</accession>
<feature type="chain" id="PRO_5043696531" description="Protein quiver" evidence="2">
    <location>
        <begin position="23"/>
        <end position="369"/>
    </location>
</feature>
<reference evidence="3 4" key="1">
    <citation type="submission" date="2024-05" db="EMBL/GenBank/DDBJ databases">
        <authorList>
            <person name="Wallberg A."/>
        </authorList>
    </citation>
    <scope>NUCLEOTIDE SEQUENCE [LARGE SCALE GENOMIC DNA]</scope>
</reference>